<dbReference type="Proteomes" id="UP000322976">
    <property type="component" value="Unassembled WGS sequence"/>
</dbReference>
<keyword evidence="3" id="KW-1185">Reference proteome</keyword>
<organism evidence="2 3">
    <name type="scientific">Calorimonas adulescens</name>
    <dbReference type="NCBI Taxonomy" id="2606906"/>
    <lineage>
        <taxon>Bacteria</taxon>
        <taxon>Bacillati</taxon>
        <taxon>Bacillota</taxon>
        <taxon>Clostridia</taxon>
        <taxon>Thermoanaerobacterales</taxon>
        <taxon>Thermoanaerobacteraceae</taxon>
        <taxon>Calorimonas</taxon>
    </lineage>
</organism>
<dbReference type="EMBL" id="VTPS01000001">
    <property type="protein sequence ID" value="TZE83538.1"/>
    <property type="molecule type" value="Genomic_DNA"/>
</dbReference>
<reference evidence="2 3" key="1">
    <citation type="submission" date="2019-08" db="EMBL/GenBank/DDBJ databases">
        <title>Calorimonas adulescens gen. nov., sp. nov., an anaerobic thermophilic bacterium from Sakhalin hot spring.</title>
        <authorList>
            <person name="Khomyakova M.A."/>
            <person name="Merkel A.Y."/>
            <person name="Novikov A."/>
            <person name="Bonch-Osmolovskaya E.A."/>
            <person name="Slobodkin A.I."/>
        </authorList>
    </citation>
    <scope>NUCLEOTIDE SEQUENCE [LARGE SCALE GENOMIC DNA]</scope>
    <source>
        <strain evidence="2 3">A05MB</strain>
    </source>
</reference>
<dbReference type="AlphaFoldDB" id="A0A5D8QJS0"/>
<comment type="caution">
    <text evidence="2">The sequence shown here is derived from an EMBL/GenBank/DDBJ whole genome shotgun (WGS) entry which is preliminary data.</text>
</comment>
<dbReference type="RefSeq" id="WP_149544156.1">
    <property type="nucleotide sequence ID" value="NZ_VTPS01000001.1"/>
</dbReference>
<feature type="domain" description="Phage neck terminator protein gp12-like" evidence="1">
    <location>
        <begin position="8"/>
        <end position="155"/>
    </location>
</feature>
<evidence type="ECO:0000259" key="1">
    <source>
        <dbReference type="Pfam" id="PF23961"/>
    </source>
</evidence>
<dbReference type="InterPro" id="IPR057087">
    <property type="entry name" value="Gp12-like"/>
</dbReference>
<sequence>MNLRTLRDNLYEIVKQYFEGATVVWAEQHMVKPTLPLITLKTGSLSLTTFPIAEDINGVPTGYYPSRVTLEINLYTKGAPVEMEPGEVGATENTAVNDLMDFLRYINSQYVTDLCESLDIAITPNGPVQDVTALLNDTMYQYRAMLELNVDFMQVAKGYAGIIPEEGEWTQTPSGGGTEVLLNKETGYFEKVIIEKEDI</sequence>
<proteinExistence type="predicted"/>
<evidence type="ECO:0000313" key="2">
    <source>
        <dbReference type="EMBL" id="TZE83538.1"/>
    </source>
</evidence>
<evidence type="ECO:0000313" key="3">
    <source>
        <dbReference type="Proteomes" id="UP000322976"/>
    </source>
</evidence>
<protein>
    <recommendedName>
        <fullName evidence="1">Phage neck terminator protein gp12-like domain-containing protein</fullName>
    </recommendedName>
</protein>
<dbReference type="Pfam" id="PF23961">
    <property type="entry name" value="Phage_tail_terminator_9"/>
    <property type="match status" value="1"/>
</dbReference>
<name>A0A5D8QJS0_9THEO</name>
<accession>A0A5D8QJS0</accession>
<gene>
    <name evidence="2" type="ORF">FWJ32_01260</name>
</gene>
<dbReference type="NCBIfam" id="NF047498">
    <property type="entry name" value="LIC_12616_fam"/>
    <property type="match status" value="1"/>
</dbReference>